<organism evidence="1 2">
    <name type="scientific">Coccidioides immitis RMSCC 2394</name>
    <dbReference type="NCBI Taxonomy" id="404692"/>
    <lineage>
        <taxon>Eukaryota</taxon>
        <taxon>Fungi</taxon>
        <taxon>Dikarya</taxon>
        <taxon>Ascomycota</taxon>
        <taxon>Pezizomycotina</taxon>
        <taxon>Eurotiomycetes</taxon>
        <taxon>Eurotiomycetidae</taxon>
        <taxon>Onygenales</taxon>
        <taxon>Onygenaceae</taxon>
        <taxon>Coccidioides</taxon>
    </lineage>
</organism>
<proteinExistence type="predicted"/>
<accession>A0A0J7B6X3</accession>
<evidence type="ECO:0000313" key="2">
    <source>
        <dbReference type="Proteomes" id="UP000054565"/>
    </source>
</evidence>
<reference evidence="2" key="1">
    <citation type="journal article" date="2010" name="Genome Res.">
        <title>Population genomic sequencing of Coccidioides fungi reveals recent hybridization and transposon control.</title>
        <authorList>
            <person name="Neafsey D.E."/>
            <person name="Barker B.M."/>
            <person name="Sharpton T.J."/>
            <person name="Stajich J.E."/>
            <person name="Park D.J."/>
            <person name="Whiston E."/>
            <person name="Hung C.-Y."/>
            <person name="McMahan C."/>
            <person name="White J."/>
            <person name="Sykes S."/>
            <person name="Heiman D."/>
            <person name="Young S."/>
            <person name="Zeng Q."/>
            <person name="Abouelleil A."/>
            <person name="Aftuck L."/>
            <person name="Bessette D."/>
            <person name="Brown A."/>
            <person name="FitzGerald M."/>
            <person name="Lui A."/>
            <person name="Macdonald J.P."/>
            <person name="Priest M."/>
            <person name="Orbach M.J."/>
            <person name="Galgiani J.N."/>
            <person name="Kirkland T.N."/>
            <person name="Cole G.T."/>
            <person name="Birren B.W."/>
            <person name="Henn M.R."/>
            <person name="Taylor J.W."/>
            <person name="Rounsley S.D."/>
        </authorList>
    </citation>
    <scope>NUCLEOTIDE SEQUENCE [LARGE SCALE GENOMIC DNA]</scope>
    <source>
        <strain evidence="2">RMSCC 2394</strain>
    </source>
</reference>
<gene>
    <name evidence="1" type="ORF">CIRG_05393</name>
</gene>
<protein>
    <submittedName>
        <fullName evidence="1">Uncharacterized protein</fullName>
    </submittedName>
</protein>
<dbReference type="EMBL" id="DS028095">
    <property type="protein sequence ID" value="KMP05712.1"/>
    <property type="molecule type" value="Genomic_DNA"/>
</dbReference>
<dbReference type="AlphaFoldDB" id="A0A0J7B6X3"/>
<sequence length="116" mass="12548">MAAAGAADIGAGRGIQRRELIASWAKRGKGACADKYNRGTSFLRHAVMQSHGWRYEWCHTALSLEIFEIRRERNPSVGGNEASIAESHCAPTTISVDGEVNILFSVSSRGRIGAMS</sequence>
<dbReference type="Proteomes" id="UP000054565">
    <property type="component" value="Unassembled WGS sequence"/>
</dbReference>
<evidence type="ECO:0000313" key="1">
    <source>
        <dbReference type="EMBL" id="KMP05712.1"/>
    </source>
</evidence>
<name>A0A0J7B6X3_COCIT</name>